<feature type="transmembrane region" description="Helical" evidence="1">
    <location>
        <begin position="12"/>
        <end position="34"/>
    </location>
</feature>
<feature type="transmembrane region" description="Helical" evidence="1">
    <location>
        <begin position="46"/>
        <end position="69"/>
    </location>
</feature>
<keyword evidence="1" id="KW-1133">Transmembrane helix</keyword>
<dbReference type="EMBL" id="JAAXPF010000001">
    <property type="protein sequence ID" value="NKY67799.1"/>
    <property type="molecule type" value="Genomic_DNA"/>
</dbReference>
<proteinExistence type="predicted"/>
<reference evidence="3 4" key="1">
    <citation type="submission" date="2020-04" db="EMBL/GenBank/DDBJ databases">
        <title>MicrobeNet Type strains.</title>
        <authorList>
            <person name="Nicholson A.C."/>
        </authorList>
    </citation>
    <scope>NUCLEOTIDE SEQUENCE [LARGE SCALE GENOMIC DNA]</scope>
    <source>
        <strain evidence="3 4">ATCC 700355</strain>
    </source>
</reference>
<accession>A0A7X6RE27</accession>
<feature type="transmembrane region" description="Helical" evidence="1">
    <location>
        <begin position="89"/>
        <end position="111"/>
    </location>
</feature>
<evidence type="ECO:0000256" key="1">
    <source>
        <dbReference type="SAM" id="Phobius"/>
    </source>
</evidence>
<evidence type="ECO:0000313" key="3">
    <source>
        <dbReference type="EMBL" id="NKY67799.1"/>
    </source>
</evidence>
<dbReference type="Proteomes" id="UP000554284">
    <property type="component" value="Unassembled WGS sequence"/>
</dbReference>
<dbReference type="GO" id="GO:0016020">
    <property type="term" value="C:membrane"/>
    <property type="evidence" value="ECO:0007669"/>
    <property type="project" value="InterPro"/>
</dbReference>
<keyword evidence="1" id="KW-0472">Membrane</keyword>
<feature type="transmembrane region" description="Helical" evidence="1">
    <location>
        <begin position="148"/>
        <end position="167"/>
    </location>
</feature>
<gene>
    <name evidence="3" type="ORF">HF989_00145</name>
    <name evidence="2" type="ORF">JOF50_000028</name>
</gene>
<keyword evidence="1" id="KW-0812">Transmembrane</keyword>
<comment type="caution">
    <text evidence="3">The sequence shown here is derived from an EMBL/GenBank/DDBJ whole genome shotgun (WGS) entry which is preliminary data.</text>
</comment>
<feature type="transmembrane region" description="Helical" evidence="1">
    <location>
        <begin position="215"/>
        <end position="248"/>
    </location>
</feature>
<dbReference type="InterPro" id="IPR008338">
    <property type="entry name" value="Capsule_biosynth_CapC"/>
</dbReference>
<evidence type="ECO:0000313" key="2">
    <source>
        <dbReference type="EMBL" id="MET3943229.1"/>
    </source>
</evidence>
<feature type="transmembrane region" description="Helical" evidence="1">
    <location>
        <begin position="317"/>
        <end position="338"/>
    </location>
</feature>
<keyword evidence="5" id="KW-1185">Reference proteome</keyword>
<dbReference type="EMBL" id="JBEPNZ010000001">
    <property type="protein sequence ID" value="MET3943229.1"/>
    <property type="molecule type" value="Genomic_DNA"/>
</dbReference>
<dbReference type="Pfam" id="PF14102">
    <property type="entry name" value="Caps_synth_CapC"/>
    <property type="match status" value="2"/>
</dbReference>
<protein>
    <submittedName>
        <fullName evidence="3">Uncharacterized protein</fullName>
    </submittedName>
</protein>
<sequence length="339" mass="35859">MTMNLAFLPTEYGFTVEAIHYLFITGLLVSYIYYKKTSISCGGSLAVAYLGASILWPVAIVSTIVIALISYVTVKRVVLRLWLPRPRQIFGIGLLVGIFYGAIWLAVATAVFGSDSVPSQIAIVGVIIPGMLCNSFNKQGVAKTLVPMLWMLPLTGVVGLGLASLSYRISDAGTIGRMFAPAEAHPTLTFALTALSVLMAVLIQDGPFSKLKLRTGGYVTVGLIVATIGPWQVVVLMAAAVLVTYLVFVNVTKLVPAHGKDRFVVLIMISSVSVLTIEYVLNTLTGVQFDGARNIVYCALPAIVANDLIQYGPKKTAGGMAISALVTGAVAIPGFALAA</sequence>
<feature type="transmembrane region" description="Helical" evidence="1">
    <location>
        <begin position="263"/>
        <end position="282"/>
    </location>
</feature>
<reference evidence="2 5" key="2">
    <citation type="submission" date="2024-06" db="EMBL/GenBank/DDBJ databases">
        <title>Sequencing the genomes of 1000 actinobacteria strains.</title>
        <authorList>
            <person name="Klenk H.-P."/>
        </authorList>
    </citation>
    <scope>NUCLEOTIDE SEQUENCE [LARGE SCALE GENOMIC DNA]</scope>
    <source>
        <strain evidence="2 5">DSM 44265</strain>
    </source>
</reference>
<evidence type="ECO:0000313" key="5">
    <source>
        <dbReference type="Proteomes" id="UP001549139"/>
    </source>
</evidence>
<feature type="transmembrane region" description="Helical" evidence="1">
    <location>
        <begin position="187"/>
        <end position="203"/>
    </location>
</feature>
<dbReference type="Proteomes" id="UP001549139">
    <property type="component" value="Unassembled WGS sequence"/>
</dbReference>
<evidence type="ECO:0000313" key="4">
    <source>
        <dbReference type="Proteomes" id="UP000554284"/>
    </source>
</evidence>
<organism evidence="3 4">
    <name type="scientific">Corynebacterium mucifaciens</name>
    <dbReference type="NCBI Taxonomy" id="57171"/>
    <lineage>
        <taxon>Bacteria</taxon>
        <taxon>Bacillati</taxon>
        <taxon>Actinomycetota</taxon>
        <taxon>Actinomycetes</taxon>
        <taxon>Mycobacteriales</taxon>
        <taxon>Corynebacteriaceae</taxon>
        <taxon>Corynebacterium</taxon>
    </lineage>
</organism>
<dbReference type="AlphaFoldDB" id="A0A7X6RE27"/>
<dbReference type="GO" id="GO:0045227">
    <property type="term" value="P:capsule polysaccharide biosynthetic process"/>
    <property type="evidence" value="ECO:0007669"/>
    <property type="project" value="InterPro"/>
</dbReference>
<name>A0A7X6RE27_9CORY</name>